<dbReference type="RefSeq" id="WP_207688035.1">
    <property type="nucleotide sequence ID" value="NZ_CP061799.1"/>
</dbReference>
<sequence length="67" mass="8411">MEIYKNSYTESEDRILWALHEIRHELHEERRNKTIEEINREAFKIYSDWKNERDNKLDEFERSLKKG</sequence>
<reference evidence="1" key="1">
    <citation type="journal article" date="2021" name="Microb. Physiol.">
        <title>Proteogenomic Insights into the Physiology of Marine, Sulfate-Reducing, Filamentous Desulfonema limicola and Desulfonema magnum.</title>
        <authorList>
            <person name="Schnaars V."/>
            <person name="Wohlbrand L."/>
            <person name="Scheve S."/>
            <person name="Hinrichs C."/>
            <person name="Reinhardt R."/>
            <person name="Rabus R."/>
        </authorList>
    </citation>
    <scope>NUCLEOTIDE SEQUENCE</scope>
    <source>
        <strain evidence="1">5ac10</strain>
    </source>
</reference>
<name>A0A975BAX7_9BACT</name>
<dbReference type="KEGG" id="dli:dnl_44370"/>
<evidence type="ECO:0000313" key="1">
    <source>
        <dbReference type="EMBL" id="QTA82073.1"/>
    </source>
</evidence>
<proteinExistence type="predicted"/>
<dbReference type="EMBL" id="CP061799">
    <property type="protein sequence ID" value="QTA82073.1"/>
    <property type="molecule type" value="Genomic_DNA"/>
</dbReference>
<organism evidence="1 2">
    <name type="scientific">Desulfonema limicola</name>
    <dbReference type="NCBI Taxonomy" id="45656"/>
    <lineage>
        <taxon>Bacteria</taxon>
        <taxon>Pseudomonadati</taxon>
        <taxon>Thermodesulfobacteriota</taxon>
        <taxon>Desulfobacteria</taxon>
        <taxon>Desulfobacterales</taxon>
        <taxon>Desulfococcaceae</taxon>
        <taxon>Desulfonema</taxon>
    </lineage>
</organism>
<dbReference type="AlphaFoldDB" id="A0A975BAX7"/>
<evidence type="ECO:0000313" key="2">
    <source>
        <dbReference type="Proteomes" id="UP000663720"/>
    </source>
</evidence>
<dbReference type="Proteomes" id="UP000663720">
    <property type="component" value="Chromosome"/>
</dbReference>
<protein>
    <submittedName>
        <fullName evidence="1">Uncharacterized protein</fullName>
    </submittedName>
</protein>
<keyword evidence="2" id="KW-1185">Reference proteome</keyword>
<gene>
    <name evidence="1" type="ORF">dnl_44370</name>
</gene>
<accession>A0A975BAX7</accession>